<comment type="subcellular location">
    <subcellularLocation>
        <location evidence="1">Cell envelope</location>
    </subcellularLocation>
</comment>
<dbReference type="Gene3D" id="1.50.10.100">
    <property type="entry name" value="Chondroitin AC/alginate lyase"/>
    <property type="match status" value="1"/>
</dbReference>
<dbReference type="Proteomes" id="UP000285109">
    <property type="component" value="Unassembled WGS sequence"/>
</dbReference>
<dbReference type="Gene3D" id="2.70.98.70">
    <property type="match status" value="1"/>
</dbReference>
<organism evidence="3 7">
    <name type="scientific">Phocaeicola plebeius</name>
    <dbReference type="NCBI Taxonomy" id="310297"/>
    <lineage>
        <taxon>Bacteria</taxon>
        <taxon>Pseudomonadati</taxon>
        <taxon>Bacteroidota</taxon>
        <taxon>Bacteroidia</taxon>
        <taxon>Bacteroidales</taxon>
        <taxon>Bacteroidaceae</taxon>
        <taxon>Phocaeicola</taxon>
    </lineage>
</organism>
<reference evidence="6 7" key="1">
    <citation type="submission" date="2018-08" db="EMBL/GenBank/DDBJ databases">
        <title>A genome reference for cultivated species of the human gut microbiota.</title>
        <authorList>
            <person name="Zou Y."/>
            <person name="Xue W."/>
            <person name="Luo G."/>
        </authorList>
    </citation>
    <scope>NUCLEOTIDE SEQUENCE [LARGE SCALE GENOMIC DNA]</scope>
    <source>
        <strain evidence="5 8">AF31-28B-AC</strain>
        <strain evidence="4 6">OM08-14</strain>
        <strain evidence="3 7">TF10-3AC</strain>
    </source>
</reference>
<dbReference type="Proteomes" id="UP000260862">
    <property type="component" value="Unassembled WGS sequence"/>
</dbReference>
<evidence type="ECO:0000313" key="5">
    <source>
        <dbReference type="EMBL" id="RHM91147.1"/>
    </source>
</evidence>
<dbReference type="EMBL" id="QRQK01000063">
    <property type="protein sequence ID" value="RHM91147.1"/>
    <property type="molecule type" value="Genomic_DNA"/>
</dbReference>
<evidence type="ECO:0000313" key="4">
    <source>
        <dbReference type="EMBL" id="RGM40605.1"/>
    </source>
</evidence>
<dbReference type="AlphaFoldDB" id="A0A3E4MUD7"/>
<dbReference type="RefSeq" id="WP_117673556.1">
    <property type="nucleotide sequence ID" value="NZ_CABOGR010000023.1"/>
</dbReference>
<gene>
    <name evidence="5" type="ORF">DWZ34_17475</name>
    <name evidence="4" type="ORF">DXC17_07285</name>
    <name evidence="3" type="ORF">DXD04_12190</name>
</gene>
<name>A0A3E4MUD7_9BACT</name>
<keyword evidence="7" id="KW-1185">Reference proteome</keyword>
<feature type="domain" description="Heparinase II/III-like C-terminal" evidence="2">
    <location>
        <begin position="411"/>
        <end position="547"/>
    </location>
</feature>
<comment type="caution">
    <text evidence="3">The sequence shown here is derived from an EMBL/GenBank/DDBJ whole genome shotgun (WGS) entry which is preliminary data.</text>
</comment>
<dbReference type="PROSITE" id="PS51257">
    <property type="entry name" value="PROKAR_LIPOPROTEIN"/>
    <property type="match status" value="1"/>
</dbReference>
<dbReference type="EMBL" id="QSTF01000014">
    <property type="protein sequence ID" value="RGM40605.1"/>
    <property type="molecule type" value="Genomic_DNA"/>
</dbReference>
<dbReference type="InterPro" id="IPR008929">
    <property type="entry name" value="Chondroitin_lyas"/>
</dbReference>
<dbReference type="Proteomes" id="UP000260780">
    <property type="component" value="Unassembled WGS sequence"/>
</dbReference>
<dbReference type="Pfam" id="PF07940">
    <property type="entry name" value="Hepar_II_III_C"/>
    <property type="match status" value="1"/>
</dbReference>
<sequence>MKTKSFFSLIVFVFLSCIKVAAYTERNFLQHVAAQESLAECLVLNQKWVQYPSYKDREGWSRFLGEYKDEIIKNGESLLGYTWKVVKATDYLEFERSGNREIMERPFDDNNQAIVRLMLAELAEGRGRFIDQLINGVFHTCEMTSWALSAHLVTQPTHRALPTPIYPLIDLTAGDLGSLLSWVYYFMHEEFDKIDPEISRRLYRELDERIMKPYLNNDSFWWLAANYKGQMVNNWNPWCNSNCLMTFMLLENDVDRLSKAVSRSMQSVDKFLNYVHSDGACEEGPSYWGHASGKCLDYLVLLNRITGGKISIFDNPQIKAMGEYIARSYVGNGWVVNFADASAKGGGDPYLIYRYGKAVKSDILKQFASMQNKGSKISFRGRDLFRILEAFLVEDELCAYQEAYTGVSYTWYPETEFCYVRNKKAFFAAKGGYNDESHNHNDAGSFSLWVNNMPVIIDAGVGTYTRQTFSSERYTIWTMQSNYHNLPMINGVPQKYGRQYKATEVKATKNSFSANIATAYPDEAGVKKWIRSYTMKSDALMISDRFELNEIKKENVINFLSWGDIIIKDGVIEISVNGVKGTLKYDTKMFKVKKECVKLTDKKLSSVWGAEVYRLSFIAKEKEQKGCYTFTISF</sequence>
<evidence type="ECO:0000256" key="1">
    <source>
        <dbReference type="ARBA" id="ARBA00004196"/>
    </source>
</evidence>
<evidence type="ECO:0000313" key="3">
    <source>
        <dbReference type="EMBL" id="RGK53371.1"/>
    </source>
</evidence>
<dbReference type="SUPFAM" id="SSF48230">
    <property type="entry name" value="Chondroitin AC/alginate lyase"/>
    <property type="match status" value="1"/>
</dbReference>
<accession>A0A3E4MUD7</accession>
<dbReference type="InterPro" id="IPR012480">
    <property type="entry name" value="Hepar_II_III_C"/>
</dbReference>
<evidence type="ECO:0000313" key="8">
    <source>
        <dbReference type="Proteomes" id="UP000285109"/>
    </source>
</evidence>
<evidence type="ECO:0000313" key="6">
    <source>
        <dbReference type="Proteomes" id="UP000260780"/>
    </source>
</evidence>
<dbReference type="GO" id="GO:0016829">
    <property type="term" value="F:lyase activity"/>
    <property type="evidence" value="ECO:0007669"/>
    <property type="project" value="InterPro"/>
</dbReference>
<dbReference type="EMBL" id="QSQT01000023">
    <property type="protein sequence ID" value="RGK53371.1"/>
    <property type="molecule type" value="Genomic_DNA"/>
</dbReference>
<evidence type="ECO:0000259" key="2">
    <source>
        <dbReference type="Pfam" id="PF07940"/>
    </source>
</evidence>
<protein>
    <submittedName>
        <fullName evidence="3">Heparinase</fullName>
    </submittedName>
</protein>
<dbReference type="GO" id="GO:0030313">
    <property type="term" value="C:cell envelope"/>
    <property type="evidence" value="ECO:0007669"/>
    <property type="project" value="UniProtKB-SubCell"/>
</dbReference>
<proteinExistence type="predicted"/>
<evidence type="ECO:0000313" key="7">
    <source>
        <dbReference type="Proteomes" id="UP000260862"/>
    </source>
</evidence>